<keyword evidence="8" id="KW-1185">Reference proteome</keyword>
<accession>A0A6B2LXJ7</accession>
<dbReference type="Pfam" id="PF00691">
    <property type="entry name" value="OmpA"/>
    <property type="match status" value="1"/>
</dbReference>
<dbReference type="RefSeq" id="WP_163962150.1">
    <property type="nucleotide sequence ID" value="NZ_JAAGNX010000001.1"/>
</dbReference>
<gene>
    <name evidence="7" type="ORF">G0Q06_02520</name>
</gene>
<sequence>MLSYKMLKSAHTFRFGFILLALLTGLVFAGCRGPQTPDPSMTAVRGQGTGTGPGSADWISPEDIARAGALGLETRDPDMMDDGNRLENLFSPIYFEFDQSFIRPADRATLQEAAQYLETNPNAKLLAEGHCDWRGTTEYNMALGDRRAGSVVAYLEQVGISPDRLETVSKGDLDAITEGSDDQMRMDRRADLIIIP</sequence>
<dbReference type="EMBL" id="JAAGNX010000001">
    <property type="protein sequence ID" value="NDV61321.1"/>
    <property type="molecule type" value="Genomic_DNA"/>
</dbReference>
<evidence type="ECO:0000313" key="7">
    <source>
        <dbReference type="EMBL" id="NDV61321.1"/>
    </source>
</evidence>
<keyword evidence="2 4" id="KW-0472">Membrane</keyword>
<comment type="caution">
    <text evidence="7">The sequence shown here is derived from an EMBL/GenBank/DDBJ whole genome shotgun (WGS) entry which is preliminary data.</text>
</comment>
<reference evidence="7 8" key="1">
    <citation type="submission" date="2020-02" db="EMBL/GenBank/DDBJ databases">
        <title>Albibacoteraceae fam. nov., the first described family within the subdivision 4 Verrucomicrobia.</title>
        <authorList>
            <person name="Xi F."/>
        </authorList>
    </citation>
    <scope>NUCLEOTIDE SEQUENCE [LARGE SCALE GENOMIC DNA]</scope>
    <source>
        <strain evidence="7 8">CK1056</strain>
    </source>
</reference>
<dbReference type="InterPro" id="IPR006664">
    <property type="entry name" value="OMP_bac"/>
</dbReference>
<dbReference type="PANTHER" id="PTHR30329:SF21">
    <property type="entry name" value="LIPOPROTEIN YIAD-RELATED"/>
    <property type="match status" value="1"/>
</dbReference>
<keyword evidence="3" id="KW-0998">Cell outer membrane</keyword>
<dbReference type="InterPro" id="IPR036737">
    <property type="entry name" value="OmpA-like_sf"/>
</dbReference>
<feature type="domain" description="OmpA-like" evidence="6">
    <location>
        <begin position="82"/>
        <end position="196"/>
    </location>
</feature>
<evidence type="ECO:0000256" key="2">
    <source>
        <dbReference type="ARBA" id="ARBA00023136"/>
    </source>
</evidence>
<evidence type="ECO:0000256" key="3">
    <source>
        <dbReference type="ARBA" id="ARBA00023237"/>
    </source>
</evidence>
<dbReference type="GO" id="GO:0009279">
    <property type="term" value="C:cell outer membrane"/>
    <property type="evidence" value="ECO:0007669"/>
    <property type="project" value="UniProtKB-SubCell"/>
</dbReference>
<proteinExistence type="predicted"/>
<name>A0A6B2LXJ7_9BACT</name>
<dbReference type="AlphaFoldDB" id="A0A6B2LXJ7"/>
<dbReference type="PROSITE" id="PS51257">
    <property type="entry name" value="PROKAR_LIPOPROTEIN"/>
    <property type="match status" value="1"/>
</dbReference>
<dbReference type="InterPro" id="IPR006665">
    <property type="entry name" value="OmpA-like"/>
</dbReference>
<dbReference type="PROSITE" id="PS51123">
    <property type="entry name" value="OMPA_2"/>
    <property type="match status" value="1"/>
</dbReference>
<protein>
    <submittedName>
        <fullName evidence="7">OmpA family protein</fullName>
    </submittedName>
</protein>
<evidence type="ECO:0000313" key="8">
    <source>
        <dbReference type="Proteomes" id="UP000478417"/>
    </source>
</evidence>
<dbReference type="CDD" id="cd07185">
    <property type="entry name" value="OmpA_C-like"/>
    <property type="match status" value="1"/>
</dbReference>
<evidence type="ECO:0000256" key="5">
    <source>
        <dbReference type="SAM" id="MobiDB-lite"/>
    </source>
</evidence>
<dbReference type="InterPro" id="IPR050330">
    <property type="entry name" value="Bact_OuterMem_StrucFunc"/>
</dbReference>
<dbReference type="Gene3D" id="3.30.1330.60">
    <property type="entry name" value="OmpA-like domain"/>
    <property type="match status" value="1"/>
</dbReference>
<evidence type="ECO:0000256" key="1">
    <source>
        <dbReference type="ARBA" id="ARBA00004442"/>
    </source>
</evidence>
<dbReference type="PANTHER" id="PTHR30329">
    <property type="entry name" value="STATOR ELEMENT OF FLAGELLAR MOTOR COMPLEX"/>
    <property type="match status" value="1"/>
</dbReference>
<evidence type="ECO:0000259" key="6">
    <source>
        <dbReference type="PROSITE" id="PS51123"/>
    </source>
</evidence>
<dbReference type="SUPFAM" id="SSF103088">
    <property type="entry name" value="OmpA-like"/>
    <property type="match status" value="1"/>
</dbReference>
<comment type="subcellular location">
    <subcellularLocation>
        <location evidence="1">Cell outer membrane</location>
    </subcellularLocation>
</comment>
<organism evidence="7 8">
    <name type="scientific">Oceanipulchritudo coccoides</name>
    <dbReference type="NCBI Taxonomy" id="2706888"/>
    <lineage>
        <taxon>Bacteria</taxon>
        <taxon>Pseudomonadati</taxon>
        <taxon>Verrucomicrobiota</taxon>
        <taxon>Opitutia</taxon>
        <taxon>Puniceicoccales</taxon>
        <taxon>Oceanipulchritudinaceae</taxon>
        <taxon>Oceanipulchritudo</taxon>
    </lineage>
</organism>
<feature type="region of interest" description="Disordered" evidence="5">
    <location>
        <begin position="38"/>
        <end position="60"/>
    </location>
</feature>
<dbReference type="PRINTS" id="PR01021">
    <property type="entry name" value="OMPADOMAIN"/>
</dbReference>
<dbReference type="Proteomes" id="UP000478417">
    <property type="component" value="Unassembled WGS sequence"/>
</dbReference>
<evidence type="ECO:0000256" key="4">
    <source>
        <dbReference type="PROSITE-ProRule" id="PRU00473"/>
    </source>
</evidence>